<proteinExistence type="predicted"/>
<keyword evidence="1" id="KW-1133">Transmembrane helix</keyword>
<gene>
    <name evidence="3" type="ORF">VCS650_LOCUS14337</name>
</gene>
<dbReference type="GO" id="GO:1990404">
    <property type="term" value="F:NAD+-protein mono-ADP-ribosyltransferase activity"/>
    <property type="evidence" value="ECO:0007669"/>
    <property type="project" value="TreeGrafter"/>
</dbReference>
<name>A0A814G965_9BILA</name>
<dbReference type="PANTHER" id="PTHR45740">
    <property type="entry name" value="POLY [ADP-RIBOSE] POLYMERASE"/>
    <property type="match status" value="1"/>
</dbReference>
<dbReference type="EMBL" id="CAJNON010000119">
    <property type="protein sequence ID" value="CAF0993616.1"/>
    <property type="molecule type" value="Genomic_DNA"/>
</dbReference>
<dbReference type="InterPro" id="IPR051712">
    <property type="entry name" value="ARTD-AVP"/>
</dbReference>
<protein>
    <recommendedName>
        <fullName evidence="2">PARP catalytic domain-containing protein</fullName>
    </recommendedName>
</protein>
<organism evidence="3 4">
    <name type="scientific">Adineta steineri</name>
    <dbReference type="NCBI Taxonomy" id="433720"/>
    <lineage>
        <taxon>Eukaryota</taxon>
        <taxon>Metazoa</taxon>
        <taxon>Spiralia</taxon>
        <taxon>Gnathifera</taxon>
        <taxon>Rotifera</taxon>
        <taxon>Eurotatoria</taxon>
        <taxon>Bdelloidea</taxon>
        <taxon>Adinetida</taxon>
        <taxon>Adinetidae</taxon>
        <taxon>Adineta</taxon>
    </lineage>
</organism>
<dbReference type="SUPFAM" id="SSF56399">
    <property type="entry name" value="ADP-ribosylation"/>
    <property type="match status" value="1"/>
</dbReference>
<comment type="caution">
    <text evidence="3">The sequence shown here is derived from an EMBL/GenBank/DDBJ whole genome shotgun (WGS) entry which is preliminary data.</text>
</comment>
<dbReference type="OrthoDB" id="10050822at2759"/>
<evidence type="ECO:0000313" key="3">
    <source>
        <dbReference type="EMBL" id="CAF0993616.1"/>
    </source>
</evidence>
<dbReference type="PANTHER" id="PTHR45740:SF2">
    <property type="entry name" value="POLY [ADP-RIBOSE] POLYMERASE"/>
    <property type="match status" value="1"/>
</dbReference>
<accession>A0A814G965</accession>
<feature type="transmembrane region" description="Helical" evidence="1">
    <location>
        <begin position="309"/>
        <end position="334"/>
    </location>
</feature>
<dbReference type="Proteomes" id="UP000663891">
    <property type="component" value="Unassembled WGS sequence"/>
</dbReference>
<feature type="domain" description="PARP catalytic" evidence="2">
    <location>
        <begin position="448"/>
        <end position="609"/>
    </location>
</feature>
<dbReference type="InterPro" id="IPR012317">
    <property type="entry name" value="Poly(ADP-ribose)pol_cat_dom"/>
</dbReference>
<dbReference type="GO" id="GO:0003950">
    <property type="term" value="F:NAD+ poly-ADP-ribosyltransferase activity"/>
    <property type="evidence" value="ECO:0007669"/>
    <property type="project" value="InterPro"/>
</dbReference>
<reference evidence="3" key="1">
    <citation type="submission" date="2021-02" db="EMBL/GenBank/DDBJ databases">
        <authorList>
            <person name="Nowell W R."/>
        </authorList>
    </citation>
    <scope>NUCLEOTIDE SEQUENCE</scope>
</reference>
<dbReference type="AlphaFoldDB" id="A0A814G965"/>
<evidence type="ECO:0000313" key="4">
    <source>
        <dbReference type="Proteomes" id="UP000663891"/>
    </source>
</evidence>
<keyword evidence="1" id="KW-0472">Membrane</keyword>
<dbReference type="Gene3D" id="3.90.228.10">
    <property type="match status" value="1"/>
</dbReference>
<dbReference type="Pfam" id="PF00644">
    <property type="entry name" value="PARP"/>
    <property type="match status" value="1"/>
</dbReference>
<sequence>MTLVLPLNIQHPHISHTQICYNVYNHIYSELPIQLSYTIATPGSINLPPNVTSSVVYPESYPQIVKMINNSLSNVSDNINVIIYEAKIVQSTEQVKWKKSIARSSSSYYLYVNATLQLPFECHSGSKCTDEIQTALEETPLTNLKLSTADGTFDTKVEKPTVQELPVQLSYTIATPGSINLPSNVTSSVISNESYPQIVEMIRNSLSNVSDQINVIIYEAKIVQSIEQVKWKKLSTRSSSNYSLYVNATLQLPLECHSGSKCTDEIQTALEETPLTNLTLITANGTVQIQVEKATVQGLKPLNPQANHIGLIVGIVLAVLSILVLAAVASYFIIQKRKTLKLNKKFQGDYNLPINQKYLKKKHNYGGKVSSYELDENNPFHWPFVRFVKNWMGPRKSGFEIETIEIVENRDKLNNFRQQIDIAESRQTQSAFQPAIHEESNANERQKVLKRLDGLCKQVTHNRKANIVRVWHGCNKQLLPYLLSEGFAALGQTDGGWFGKGIYFSSSAEYASRYCPPNENACLLMCYVLVLNPFPVIHDDAPKNAKPRDFRFYGSGNYGTYQCHYIPVSGKKSSMNFRPPLDGTDHANYDELVVFESANILPQIVVHLKPPEPLSPPIQPEPAFVDVEGQYGISMINLSVGERNDDYDSDRRWQDDP</sequence>
<keyword evidence="1" id="KW-0812">Transmembrane</keyword>
<evidence type="ECO:0000256" key="1">
    <source>
        <dbReference type="SAM" id="Phobius"/>
    </source>
</evidence>
<evidence type="ECO:0000259" key="2">
    <source>
        <dbReference type="Pfam" id="PF00644"/>
    </source>
</evidence>
<dbReference type="GO" id="GO:0005634">
    <property type="term" value="C:nucleus"/>
    <property type="evidence" value="ECO:0007669"/>
    <property type="project" value="TreeGrafter"/>
</dbReference>